<evidence type="ECO:0000313" key="1">
    <source>
        <dbReference type="EMBL" id="PCE64252.1"/>
    </source>
</evidence>
<dbReference type="Pfam" id="PF22550">
    <property type="entry name" value="CesT_Tir_1"/>
    <property type="match status" value="1"/>
</dbReference>
<dbReference type="RefSeq" id="WP_097440376.1">
    <property type="nucleotide sequence ID" value="NZ_KZ300476.1"/>
</dbReference>
<proteinExistence type="predicted"/>
<dbReference type="Gene3D" id="3.30.1460.10">
    <property type="match status" value="1"/>
</dbReference>
<evidence type="ECO:0000313" key="2">
    <source>
        <dbReference type="Proteomes" id="UP000219559"/>
    </source>
</evidence>
<dbReference type="AlphaFoldDB" id="A0A2A4G905"/>
<accession>A0A2A4G905</accession>
<dbReference type="OrthoDB" id="361060at2"/>
<protein>
    <submittedName>
        <fullName evidence="1">Molecular chaperone Tir</fullName>
    </submittedName>
</protein>
<sequence>MKNHFQVLKGFLLELDYTISYENPEEGILRIDKEHEGITNMIIGCAYPIVIMEQFICELGHTHGDVYKKLLQKNRDIIHGAFVLDEKGSGVIFRDTLQLGSLDKNEIEASLNSLSLLLSEYSTEIIAFSKK</sequence>
<organism evidence="1 2">
    <name type="scientific">Sediminicola luteus</name>
    <dbReference type="NCBI Taxonomy" id="319238"/>
    <lineage>
        <taxon>Bacteria</taxon>
        <taxon>Pseudomonadati</taxon>
        <taxon>Bacteroidota</taxon>
        <taxon>Flavobacteriia</taxon>
        <taxon>Flavobacteriales</taxon>
        <taxon>Flavobacteriaceae</taxon>
        <taxon>Sediminicola</taxon>
    </lineage>
</organism>
<dbReference type="InterPro" id="IPR054345">
    <property type="entry name" value="Tir-like"/>
</dbReference>
<keyword evidence="2" id="KW-1185">Reference proteome</keyword>
<dbReference type="SUPFAM" id="SSF69635">
    <property type="entry name" value="Type III secretory system chaperone-like"/>
    <property type="match status" value="1"/>
</dbReference>
<dbReference type="Proteomes" id="UP000219559">
    <property type="component" value="Unassembled WGS sequence"/>
</dbReference>
<gene>
    <name evidence="1" type="ORF">B7P33_08085</name>
</gene>
<reference evidence="1 2" key="1">
    <citation type="submission" date="2017-04" db="EMBL/GenBank/DDBJ databases">
        <title>A new member of the family Flavobacteriaceae isolated from ascidians.</title>
        <authorList>
            <person name="Chen L."/>
        </authorList>
    </citation>
    <scope>NUCLEOTIDE SEQUENCE [LARGE SCALE GENOMIC DNA]</scope>
    <source>
        <strain evidence="1 2">HQA918</strain>
    </source>
</reference>
<comment type="caution">
    <text evidence="1">The sequence shown here is derived from an EMBL/GenBank/DDBJ whole genome shotgun (WGS) entry which is preliminary data.</text>
</comment>
<dbReference type="EMBL" id="NBWU01000003">
    <property type="protein sequence ID" value="PCE64252.1"/>
    <property type="molecule type" value="Genomic_DNA"/>
</dbReference>
<name>A0A2A4G905_9FLAO</name>